<dbReference type="EMBL" id="CP042301">
    <property type="protein sequence ID" value="QDZ01715.1"/>
    <property type="molecule type" value="Genomic_DNA"/>
</dbReference>
<protein>
    <recommendedName>
        <fullName evidence="4">Lipoprotein</fullName>
    </recommendedName>
</protein>
<sequence length="195" mass="19987">MTISRFAILALAAGLAGCASLSPIAAVRLAAFDPLAADPAGIAVAVKTSERLHVGDGNVILRLALAADDPALAFDETFRLAVSGVSAGSAFPDRIEQGEHVRIATVREADRARLAAAQAKARAARETGNKGKGTLSVSVTGGCRTGPIDGQQTRLGTYMRTEREGAFFALTRGTRLAEAIGADKVAAIPECESAG</sequence>
<dbReference type="AlphaFoldDB" id="A0A5B8L1A3"/>
<evidence type="ECO:0000313" key="2">
    <source>
        <dbReference type="EMBL" id="QDZ01715.1"/>
    </source>
</evidence>
<dbReference type="RefSeq" id="WP_146300356.1">
    <property type="nucleotide sequence ID" value="NZ_CP042301.2"/>
</dbReference>
<proteinExistence type="predicted"/>
<organism evidence="2 3">
    <name type="scientific">Nitratireductor mangrovi</name>
    <dbReference type="NCBI Taxonomy" id="2599600"/>
    <lineage>
        <taxon>Bacteria</taxon>
        <taxon>Pseudomonadati</taxon>
        <taxon>Pseudomonadota</taxon>
        <taxon>Alphaproteobacteria</taxon>
        <taxon>Hyphomicrobiales</taxon>
        <taxon>Phyllobacteriaceae</taxon>
        <taxon>Nitratireductor</taxon>
    </lineage>
</organism>
<dbReference type="OrthoDB" id="8030263at2"/>
<reference evidence="2" key="1">
    <citation type="submission" date="2020-04" db="EMBL/GenBank/DDBJ databases">
        <title>Nitratireductor sp. nov. isolated from mangrove soil.</title>
        <authorList>
            <person name="Ye Y."/>
        </authorList>
    </citation>
    <scope>NUCLEOTIDE SEQUENCE</scope>
    <source>
        <strain evidence="2">SY7</strain>
    </source>
</reference>
<evidence type="ECO:0000313" key="3">
    <source>
        <dbReference type="Proteomes" id="UP000321389"/>
    </source>
</evidence>
<evidence type="ECO:0000256" key="1">
    <source>
        <dbReference type="SAM" id="SignalP"/>
    </source>
</evidence>
<dbReference type="Proteomes" id="UP000321389">
    <property type="component" value="Chromosome"/>
</dbReference>
<keyword evidence="3" id="KW-1185">Reference proteome</keyword>
<dbReference type="PROSITE" id="PS51257">
    <property type="entry name" value="PROKAR_LIPOPROTEIN"/>
    <property type="match status" value="1"/>
</dbReference>
<dbReference type="KEGG" id="niy:FQ775_15795"/>
<feature type="signal peptide" evidence="1">
    <location>
        <begin position="1"/>
        <end position="25"/>
    </location>
</feature>
<keyword evidence="1" id="KW-0732">Signal</keyword>
<gene>
    <name evidence="2" type="ORF">FQ775_15795</name>
</gene>
<evidence type="ECO:0008006" key="4">
    <source>
        <dbReference type="Google" id="ProtNLM"/>
    </source>
</evidence>
<feature type="chain" id="PRO_5023089353" description="Lipoprotein" evidence="1">
    <location>
        <begin position="26"/>
        <end position="195"/>
    </location>
</feature>
<name>A0A5B8L1A3_9HYPH</name>
<accession>A0A5B8L1A3</accession>